<gene>
    <name evidence="2" type="ORF">LTRI10_LOCUS24003</name>
</gene>
<name>A0AAV2EA37_9ROSI</name>
<evidence type="ECO:0000313" key="3">
    <source>
        <dbReference type="Proteomes" id="UP001497516"/>
    </source>
</evidence>
<reference evidence="2 3" key="1">
    <citation type="submission" date="2024-04" db="EMBL/GenBank/DDBJ databases">
        <authorList>
            <person name="Fracassetti M."/>
        </authorList>
    </citation>
    <scope>NUCLEOTIDE SEQUENCE [LARGE SCALE GENOMIC DNA]</scope>
</reference>
<dbReference type="Proteomes" id="UP001497516">
    <property type="component" value="Chromosome 4"/>
</dbReference>
<accession>A0AAV2EA37</accession>
<dbReference type="EMBL" id="OZ034817">
    <property type="protein sequence ID" value="CAL1382689.1"/>
    <property type="molecule type" value="Genomic_DNA"/>
</dbReference>
<evidence type="ECO:0000256" key="1">
    <source>
        <dbReference type="SAM" id="MobiDB-lite"/>
    </source>
</evidence>
<proteinExistence type="predicted"/>
<feature type="compositionally biased region" description="Low complexity" evidence="1">
    <location>
        <begin position="60"/>
        <end position="70"/>
    </location>
</feature>
<organism evidence="2 3">
    <name type="scientific">Linum trigynum</name>
    <dbReference type="NCBI Taxonomy" id="586398"/>
    <lineage>
        <taxon>Eukaryota</taxon>
        <taxon>Viridiplantae</taxon>
        <taxon>Streptophyta</taxon>
        <taxon>Embryophyta</taxon>
        <taxon>Tracheophyta</taxon>
        <taxon>Spermatophyta</taxon>
        <taxon>Magnoliopsida</taxon>
        <taxon>eudicotyledons</taxon>
        <taxon>Gunneridae</taxon>
        <taxon>Pentapetalae</taxon>
        <taxon>rosids</taxon>
        <taxon>fabids</taxon>
        <taxon>Malpighiales</taxon>
        <taxon>Linaceae</taxon>
        <taxon>Linum</taxon>
    </lineage>
</organism>
<protein>
    <submittedName>
        <fullName evidence="2">Uncharacterized protein</fullName>
    </submittedName>
</protein>
<dbReference type="AlphaFoldDB" id="A0AAV2EA37"/>
<feature type="region of interest" description="Disordered" evidence="1">
    <location>
        <begin position="53"/>
        <end position="81"/>
    </location>
</feature>
<evidence type="ECO:0000313" key="2">
    <source>
        <dbReference type="EMBL" id="CAL1382689.1"/>
    </source>
</evidence>
<sequence length="128" mass="14347">MRGLHTKIIPSYQFWWKQNVERACLAVPKFNGERYLLAAALLSREEVASRNQLQAPKAIGGTSETGTSSSAPPTAHGPMPTAEWLEYEDLTSLDIDQLKGLKSMIEKWVARRDKVQKIVKILAPKDNI</sequence>
<keyword evidence="3" id="KW-1185">Reference proteome</keyword>